<dbReference type="Pfam" id="PF13585">
    <property type="entry name" value="CHU_C"/>
    <property type="match status" value="1"/>
</dbReference>
<dbReference type="InterPro" id="IPR013783">
    <property type="entry name" value="Ig-like_fold"/>
</dbReference>
<dbReference type="PROSITE" id="PS50093">
    <property type="entry name" value="PKD"/>
    <property type="match status" value="1"/>
</dbReference>
<dbReference type="CDD" id="cd00146">
    <property type="entry name" value="PKD"/>
    <property type="match status" value="1"/>
</dbReference>
<proteinExistence type="predicted"/>
<evidence type="ECO:0000313" key="3">
    <source>
        <dbReference type="Proteomes" id="UP000198337"/>
    </source>
</evidence>
<dbReference type="InterPro" id="IPR000601">
    <property type="entry name" value="PKD_dom"/>
</dbReference>
<evidence type="ECO:0000313" key="2">
    <source>
        <dbReference type="EMBL" id="SNR80655.1"/>
    </source>
</evidence>
<evidence type="ECO:0000259" key="1">
    <source>
        <dbReference type="PROSITE" id="PS50093"/>
    </source>
</evidence>
<dbReference type="SMART" id="SM00089">
    <property type="entry name" value="PKD"/>
    <property type="match status" value="1"/>
</dbReference>
<reference evidence="2 3" key="1">
    <citation type="submission" date="2017-06" db="EMBL/GenBank/DDBJ databases">
        <authorList>
            <person name="Varghese N."/>
            <person name="Submissions S."/>
        </authorList>
    </citation>
    <scope>NUCLEOTIDE SEQUENCE [LARGE SCALE GENOMIC DNA]</scope>
    <source>
        <strain evidence="2 3">DSM 19840</strain>
    </source>
</reference>
<keyword evidence="3" id="KW-1185">Reference proteome</keyword>
<dbReference type="SUPFAM" id="SSF82171">
    <property type="entry name" value="DPP6 N-terminal domain-like"/>
    <property type="match status" value="1"/>
</dbReference>
<name>A0ABY1SM84_9FLAO</name>
<dbReference type="Gene3D" id="2.60.40.10">
    <property type="entry name" value="Immunoglobulins"/>
    <property type="match status" value="1"/>
</dbReference>
<dbReference type="InterPro" id="IPR022409">
    <property type="entry name" value="PKD/Chitinase_dom"/>
</dbReference>
<dbReference type="RefSeq" id="WP_089263236.1">
    <property type="nucleotide sequence ID" value="NZ_FZNV01000011.1"/>
</dbReference>
<gene>
    <name evidence="2" type="ORF">SAMN04488009_0168</name>
</gene>
<organism evidence="2 3">
    <name type="scientific">Maribacter sedimenticola</name>
    <dbReference type="NCBI Taxonomy" id="228956"/>
    <lineage>
        <taxon>Bacteria</taxon>
        <taxon>Pseudomonadati</taxon>
        <taxon>Bacteroidota</taxon>
        <taxon>Flavobacteriia</taxon>
        <taxon>Flavobacteriales</taxon>
        <taxon>Flavobacteriaceae</taxon>
        <taxon>Maribacter</taxon>
    </lineage>
</organism>
<protein>
    <submittedName>
        <fullName evidence="2">Gliding motility-associated C-terminal domain-containing protein</fullName>
    </submittedName>
</protein>
<comment type="caution">
    <text evidence="2">The sequence shown here is derived from an EMBL/GenBank/DDBJ whole genome shotgun (WGS) entry which is preliminary data.</text>
</comment>
<sequence>MNLRFHLVVFFIITGFFVNAQKEAAIWYFGENAGLDFNTGAPVTLLDGALSTREGCATISDNNGSLLFYTDGITVWNRNHQAMPNGTGLLGDPSSTQSAIIVPHPGIPTQFYIFTADKIKEANGINYSVVDISLDGGLGDIIQKNIQLVTPAAEKLTAVKHANGTDIWVLTHDAFGDAYLAYRVTPTGVDTTPVISNVGINLTTYFFQSNIHAIGYLKASPDGKKVAAAHNGLNVDVMDFDSATGILTNAQTLLDFSEHYKLFYGVEFSPSSRFLYISSSLTTDLYQYDLEAADIRSSVVQLNTSSLIFGALQLGIDGKIYMADMERPTLSVIENPNEQGALSTLNYSAIDLGGRTIILGLPPFITSYFQVDIMVDGLCEGSPTTFESAISASPISMVWDFGDGTTSTLENPSHTYAVSGDYTVSVTVTTASETKTETKDITIYETPVAVPLADLEGCITQNSYNIDLPSFNPSVLGTQAPTIFTVDYFLSQADADANTNALEAVHPFPLGSTPVYVRVSNANNGQCYDTTQFNIIAREAPIVDTITDWTVCDDDTDGHYTFDLSLKNTEIFNGQDETTFEILYFASQADADAGANVLPVNYTNTLPTEEIFVRFQNSTHPTCFRTGSFMIEVSPGVTANTPSNLEICDDDNDGFTTFNLADTEPEIIGAQRASSLSISYHATMTDAEGNLNSLPISYTNSVSGNQTIYTRVENVSDTNCYATTSFELLVYNTPEQQTVTDWNVCDDDMDGFYEFNFTDKQAEILNGQDSAVFITSFYNNQTDADQGLNTIGPIYTNTTVSETIYYRIENSTYRECYRTGSFLIEVNAAVIANMPSNLENCDDDNDGFSTFSLADAEPEIIGAQSASALSVSYHTTLAEADTGLNPLPNSFTNTVASSQTIFVRVANVSDINCYATTSFKLLVYDIPQLQTVMDWNVCEDDMDGISSFDFIEKNIEILEGQNPTAFSVRYYETLADANLAQNEITGTYTNISNPQTIFYRIENSLHTACFVTDSFELEVFETPFAIAPTPIIGCDVNETGSQSIDLSQKNLEILGSQDPIEFTVAYYTSQSDAENSKNELSATAYVNSQAQETIYVRVERNTLESCYAMTSFEITVNPLPQPVLEERYVICPDSPALVIDGGDFETWSWQSSEGVELGTNRNFNVSVLGTYQLTVSQTTNGVRCENSRSFEVLSSGAPESMEVEVNGFSDQIDITVTAKGTGPFEYSVDGENYQASNEFVVFPGKHTVFVRDLLECRMLSEEIIAIGYQRFFTPNGDGKNEFWNIIGAELYPASRLFIYDRYGKFIVQVSPNSKGWDGSYNGNPLPASDYWFNYQYGTNQTMTGHFTLKR</sequence>
<feature type="domain" description="PKD" evidence="1">
    <location>
        <begin position="385"/>
        <end position="450"/>
    </location>
</feature>
<dbReference type="InterPro" id="IPR035986">
    <property type="entry name" value="PKD_dom_sf"/>
</dbReference>
<accession>A0ABY1SM84</accession>
<dbReference type="NCBIfam" id="TIGR04131">
    <property type="entry name" value="Bac_Flav_CTERM"/>
    <property type="match status" value="1"/>
</dbReference>
<dbReference type="EMBL" id="FZNV01000011">
    <property type="protein sequence ID" value="SNR80655.1"/>
    <property type="molecule type" value="Genomic_DNA"/>
</dbReference>
<dbReference type="Pfam" id="PF18911">
    <property type="entry name" value="PKD_4"/>
    <property type="match status" value="1"/>
</dbReference>
<dbReference type="InterPro" id="IPR026341">
    <property type="entry name" value="T9SS_type_B"/>
</dbReference>
<dbReference type="Proteomes" id="UP000198337">
    <property type="component" value="Unassembled WGS sequence"/>
</dbReference>
<dbReference type="SUPFAM" id="SSF49299">
    <property type="entry name" value="PKD domain"/>
    <property type="match status" value="1"/>
</dbReference>